<evidence type="ECO:0000313" key="9">
    <source>
        <dbReference type="EMBL" id="GAA0728012.1"/>
    </source>
</evidence>
<evidence type="ECO:0000256" key="5">
    <source>
        <dbReference type="ARBA" id="ARBA00022989"/>
    </source>
</evidence>
<organism evidence="9 10">
    <name type="scientific">Clostridium malenominatum</name>
    <dbReference type="NCBI Taxonomy" id="1539"/>
    <lineage>
        <taxon>Bacteria</taxon>
        <taxon>Bacillati</taxon>
        <taxon>Bacillota</taxon>
        <taxon>Clostridia</taxon>
        <taxon>Eubacteriales</taxon>
        <taxon>Clostridiaceae</taxon>
        <taxon>Clostridium</taxon>
    </lineage>
</organism>
<feature type="transmembrane region" description="Helical" evidence="7">
    <location>
        <begin position="77"/>
        <end position="94"/>
    </location>
</feature>
<evidence type="ECO:0000256" key="3">
    <source>
        <dbReference type="ARBA" id="ARBA00022475"/>
    </source>
</evidence>
<dbReference type="InterPro" id="IPR036259">
    <property type="entry name" value="MFS_trans_sf"/>
</dbReference>
<keyword evidence="6 7" id="KW-0472">Membrane</keyword>
<dbReference type="PANTHER" id="PTHR23517">
    <property type="entry name" value="RESISTANCE PROTEIN MDTM, PUTATIVE-RELATED-RELATED"/>
    <property type="match status" value="1"/>
</dbReference>
<evidence type="ECO:0000256" key="4">
    <source>
        <dbReference type="ARBA" id="ARBA00022692"/>
    </source>
</evidence>
<dbReference type="InterPro" id="IPR011701">
    <property type="entry name" value="MFS"/>
</dbReference>
<sequence length="424" mass="46710">MNTKFKKYIIIIALGLAGGSIYFLPYIKYVFYDAHIACMNINNTQSGFLMTIYTIGNMILYIPGGILADKVSPRKSLVYSSLGTSALVFLYAFTMKNFTISILIWMCLAFSTGFVVWSALLKTVRIIGTEKEQGFLYGLYYACNGIAAAVVNAIAVLVYQTGGDMRTGYFRACIFGGLVPIIVAVILMILLKEEDCNKSVDDNEPKFRVSDLTKLLKTPIVWVISIIMFCGYGYYMSTSYFNPYLTEVFGISIIDSGFLSAVRTYLLLLLAPVGGLIADKCFKSTSKWLCIAFLILAGLFGMVLILPPDINPTLVSIYTLIPGAVAMMTYGVISSIVAEVGIPKAMTGTAIGIISIVGYMPDAIYSMMFGNWMDKYQSAGYNMIFIFLAITGILAAILSFVVLRYTKKHKTESKVLQTGLFDQQ</sequence>
<keyword evidence="5 7" id="KW-1133">Transmembrane helix</keyword>
<dbReference type="PANTHER" id="PTHR23517:SF3">
    <property type="entry name" value="INTEGRAL MEMBRANE TRANSPORT PROTEIN"/>
    <property type="match status" value="1"/>
</dbReference>
<keyword evidence="10" id="KW-1185">Reference proteome</keyword>
<evidence type="ECO:0000256" key="1">
    <source>
        <dbReference type="ARBA" id="ARBA00004651"/>
    </source>
</evidence>
<keyword evidence="2" id="KW-0813">Transport</keyword>
<accession>A0ABP3U9Q3</accession>
<feature type="transmembrane region" description="Helical" evidence="7">
    <location>
        <begin position="248"/>
        <end position="276"/>
    </location>
</feature>
<evidence type="ECO:0000256" key="2">
    <source>
        <dbReference type="ARBA" id="ARBA00022448"/>
    </source>
</evidence>
<dbReference type="InterPro" id="IPR020846">
    <property type="entry name" value="MFS_dom"/>
</dbReference>
<feature type="transmembrane region" description="Helical" evidence="7">
    <location>
        <begin position="100"/>
        <end position="122"/>
    </location>
</feature>
<dbReference type="EMBL" id="BAAACF010000003">
    <property type="protein sequence ID" value="GAA0728012.1"/>
    <property type="molecule type" value="Genomic_DNA"/>
</dbReference>
<evidence type="ECO:0000313" key="10">
    <source>
        <dbReference type="Proteomes" id="UP001500339"/>
    </source>
</evidence>
<feature type="transmembrane region" description="Helical" evidence="7">
    <location>
        <begin position="7"/>
        <end position="27"/>
    </location>
</feature>
<feature type="transmembrane region" description="Helical" evidence="7">
    <location>
        <begin position="47"/>
        <end position="68"/>
    </location>
</feature>
<reference evidence="10" key="1">
    <citation type="journal article" date="2019" name="Int. J. Syst. Evol. Microbiol.">
        <title>The Global Catalogue of Microorganisms (GCM) 10K type strain sequencing project: providing services to taxonomists for standard genome sequencing and annotation.</title>
        <authorList>
            <consortium name="The Broad Institute Genomics Platform"/>
            <consortium name="The Broad Institute Genome Sequencing Center for Infectious Disease"/>
            <person name="Wu L."/>
            <person name="Ma J."/>
        </authorList>
    </citation>
    <scope>NUCLEOTIDE SEQUENCE [LARGE SCALE GENOMIC DNA]</scope>
    <source>
        <strain evidence="10">JCM 1405</strain>
    </source>
</reference>
<evidence type="ECO:0000259" key="8">
    <source>
        <dbReference type="PROSITE" id="PS50850"/>
    </source>
</evidence>
<dbReference type="PROSITE" id="PS50850">
    <property type="entry name" value="MFS"/>
    <property type="match status" value="1"/>
</dbReference>
<dbReference type="Pfam" id="PF07690">
    <property type="entry name" value="MFS_1"/>
    <property type="match status" value="1"/>
</dbReference>
<protein>
    <submittedName>
        <fullName evidence="9">MFS transporter</fullName>
    </submittedName>
</protein>
<gene>
    <name evidence="9" type="ORF">GCM10008905_26300</name>
</gene>
<feature type="transmembrane region" description="Helical" evidence="7">
    <location>
        <begin position="215"/>
        <end position="236"/>
    </location>
</feature>
<dbReference type="InterPro" id="IPR050171">
    <property type="entry name" value="MFS_Transporters"/>
</dbReference>
<feature type="transmembrane region" description="Helical" evidence="7">
    <location>
        <begin position="313"/>
        <end position="333"/>
    </location>
</feature>
<dbReference type="Gene3D" id="1.20.1250.20">
    <property type="entry name" value="MFS general substrate transporter like domains"/>
    <property type="match status" value="2"/>
</dbReference>
<feature type="transmembrane region" description="Helical" evidence="7">
    <location>
        <begin position="134"/>
        <end position="157"/>
    </location>
</feature>
<evidence type="ECO:0000256" key="6">
    <source>
        <dbReference type="ARBA" id="ARBA00023136"/>
    </source>
</evidence>
<keyword evidence="4 7" id="KW-0812">Transmembrane</keyword>
<dbReference type="RefSeq" id="WP_343770365.1">
    <property type="nucleotide sequence ID" value="NZ_BAAACF010000003.1"/>
</dbReference>
<feature type="transmembrane region" description="Helical" evidence="7">
    <location>
        <begin position="169"/>
        <end position="191"/>
    </location>
</feature>
<name>A0ABP3U9Q3_9CLOT</name>
<feature type="domain" description="Major facilitator superfamily (MFS) profile" evidence="8">
    <location>
        <begin position="1"/>
        <end position="407"/>
    </location>
</feature>
<proteinExistence type="predicted"/>
<evidence type="ECO:0000256" key="7">
    <source>
        <dbReference type="SAM" id="Phobius"/>
    </source>
</evidence>
<comment type="subcellular location">
    <subcellularLocation>
        <location evidence="1">Cell membrane</location>
        <topology evidence="1">Multi-pass membrane protein</topology>
    </subcellularLocation>
</comment>
<feature type="transmembrane region" description="Helical" evidence="7">
    <location>
        <begin position="288"/>
        <end position="307"/>
    </location>
</feature>
<dbReference type="Proteomes" id="UP001500339">
    <property type="component" value="Unassembled WGS sequence"/>
</dbReference>
<comment type="caution">
    <text evidence="9">The sequence shown here is derived from an EMBL/GenBank/DDBJ whole genome shotgun (WGS) entry which is preliminary data.</text>
</comment>
<keyword evidence="3" id="KW-1003">Cell membrane</keyword>
<dbReference type="CDD" id="cd06174">
    <property type="entry name" value="MFS"/>
    <property type="match status" value="1"/>
</dbReference>
<dbReference type="SUPFAM" id="SSF103473">
    <property type="entry name" value="MFS general substrate transporter"/>
    <property type="match status" value="1"/>
</dbReference>
<feature type="transmembrane region" description="Helical" evidence="7">
    <location>
        <begin position="381"/>
        <end position="403"/>
    </location>
</feature>